<feature type="transmembrane region" description="Helical" evidence="1">
    <location>
        <begin position="129"/>
        <end position="150"/>
    </location>
</feature>
<feature type="transmembrane region" description="Helical" evidence="1">
    <location>
        <begin position="162"/>
        <end position="195"/>
    </location>
</feature>
<dbReference type="GO" id="GO:0016020">
    <property type="term" value="C:membrane"/>
    <property type="evidence" value="ECO:0007669"/>
    <property type="project" value="InterPro"/>
</dbReference>
<dbReference type="AlphaFoldDB" id="A0A9X5FA58"/>
<feature type="transmembrane region" description="Helical" evidence="1">
    <location>
        <begin position="48"/>
        <end position="69"/>
    </location>
</feature>
<evidence type="ECO:0000313" key="3">
    <source>
        <dbReference type="EMBL" id="NKX92248.1"/>
    </source>
</evidence>
<dbReference type="RefSeq" id="WP_168446297.1">
    <property type="nucleotide sequence ID" value="NZ_JAAXOW010000001.1"/>
</dbReference>
<sequence>MNDPLLVAALTGLAIIVSCAWLVALGVRSGTVLSRGDIGRVLAPSAPGWWVLPGSVAVVVVVALLWQRLGLVAPYQVRLVLVIVSLAPLALIDRREHVVPNRAILALLAGRAVIYVWEALTMGGSFVDMIRAEVVTAAIIVGFFATLSIVGRGGIGMGDVKLFGVLTLYLGTQLALASILASLLVSFAVAVTALATRRLTRKDSFAMVPSIAAGTVLAVVLVSIRGVL</sequence>
<evidence type="ECO:0000313" key="4">
    <source>
        <dbReference type="Proteomes" id="UP000774283"/>
    </source>
</evidence>
<dbReference type="Gene3D" id="1.20.120.1220">
    <property type="match status" value="1"/>
</dbReference>
<dbReference type="Pfam" id="PF01478">
    <property type="entry name" value="Peptidase_A24"/>
    <property type="match status" value="1"/>
</dbReference>
<organism evidence="3 4">
    <name type="scientific">Sanguibacter hominis ATCC BAA-789</name>
    <dbReference type="NCBI Taxonomy" id="1312740"/>
    <lineage>
        <taxon>Bacteria</taxon>
        <taxon>Bacillati</taxon>
        <taxon>Actinomycetota</taxon>
        <taxon>Actinomycetes</taxon>
        <taxon>Micrococcales</taxon>
        <taxon>Sanguibacteraceae</taxon>
        <taxon>Sanguibacter</taxon>
    </lineage>
</organism>
<keyword evidence="1" id="KW-0812">Transmembrane</keyword>
<keyword evidence="1" id="KW-1133">Transmembrane helix</keyword>
<keyword evidence="1" id="KW-0472">Membrane</keyword>
<gene>
    <name evidence="3" type="ORF">HF995_03000</name>
</gene>
<protein>
    <submittedName>
        <fullName evidence="3">Prepilin peptidase</fullName>
    </submittedName>
</protein>
<feature type="transmembrane region" description="Helical" evidence="1">
    <location>
        <begin position="6"/>
        <end position="27"/>
    </location>
</feature>
<dbReference type="Proteomes" id="UP000774283">
    <property type="component" value="Unassembled WGS sequence"/>
</dbReference>
<feature type="transmembrane region" description="Helical" evidence="1">
    <location>
        <begin position="75"/>
        <end position="92"/>
    </location>
</feature>
<evidence type="ECO:0000259" key="2">
    <source>
        <dbReference type="Pfam" id="PF01478"/>
    </source>
</evidence>
<dbReference type="InterPro" id="IPR000045">
    <property type="entry name" value="Prepilin_IV_endopep_pep"/>
</dbReference>
<reference evidence="3 4" key="1">
    <citation type="submission" date="2020-04" db="EMBL/GenBank/DDBJ databases">
        <title>MicrobeNet Type strains.</title>
        <authorList>
            <person name="Nicholson A.C."/>
        </authorList>
    </citation>
    <scope>NUCLEOTIDE SEQUENCE [LARGE SCALE GENOMIC DNA]</scope>
    <source>
        <strain evidence="3 4">ATCC BAA-789</strain>
    </source>
</reference>
<proteinExistence type="predicted"/>
<keyword evidence="4" id="KW-1185">Reference proteome</keyword>
<dbReference type="EMBL" id="JAAXOW010000001">
    <property type="protein sequence ID" value="NKX92248.1"/>
    <property type="molecule type" value="Genomic_DNA"/>
</dbReference>
<feature type="transmembrane region" description="Helical" evidence="1">
    <location>
        <begin position="207"/>
        <end position="227"/>
    </location>
</feature>
<dbReference type="GO" id="GO:0004190">
    <property type="term" value="F:aspartic-type endopeptidase activity"/>
    <property type="evidence" value="ECO:0007669"/>
    <property type="project" value="InterPro"/>
</dbReference>
<name>A0A9X5FA58_9MICO</name>
<feature type="domain" description="Prepilin type IV endopeptidase peptidase" evidence="2">
    <location>
        <begin position="81"/>
        <end position="189"/>
    </location>
</feature>
<accession>A0A9X5FA58</accession>
<evidence type="ECO:0000256" key="1">
    <source>
        <dbReference type="SAM" id="Phobius"/>
    </source>
</evidence>
<comment type="caution">
    <text evidence="3">The sequence shown here is derived from an EMBL/GenBank/DDBJ whole genome shotgun (WGS) entry which is preliminary data.</text>
</comment>